<gene>
    <name evidence="2" type="ORF">AVEN_45828_1</name>
</gene>
<comment type="caution">
    <text evidence="2">The sequence shown here is derived from an EMBL/GenBank/DDBJ whole genome shotgun (WGS) entry which is preliminary data.</text>
</comment>
<evidence type="ECO:0000256" key="1">
    <source>
        <dbReference type="SAM" id="MobiDB-lite"/>
    </source>
</evidence>
<accession>A0A4Y2K426</accession>
<evidence type="ECO:0000313" key="3">
    <source>
        <dbReference type="Proteomes" id="UP000499080"/>
    </source>
</evidence>
<dbReference type="EMBL" id="BGPR01112931">
    <property type="protein sequence ID" value="GBM96565.1"/>
    <property type="molecule type" value="Genomic_DNA"/>
</dbReference>
<dbReference type="AlphaFoldDB" id="A0A4Y2K426"/>
<organism evidence="2 3">
    <name type="scientific">Araneus ventricosus</name>
    <name type="common">Orbweaver spider</name>
    <name type="synonym">Epeira ventricosa</name>
    <dbReference type="NCBI Taxonomy" id="182803"/>
    <lineage>
        <taxon>Eukaryota</taxon>
        <taxon>Metazoa</taxon>
        <taxon>Ecdysozoa</taxon>
        <taxon>Arthropoda</taxon>
        <taxon>Chelicerata</taxon>
        <taxon>Arachnida</taxon>
        <taxon>Araneae</taxon>
        <taxon>Araneomorphae</taxon>
        <taxon>Entelegynae</taxon>
        <taxon>Araneoidea</taxon>
        <taxon>Araneidae</taxon>
        <taxon>Araneus</taxon>
    </lineage>
</organism>
<reference evidence="2 3" key="1">
    <citation type="journal article" date="2019" name="Sci. Rep.">
        <title>Orb-weaving spider Araneus ventricosus genome elucidates the spidroin gene catalogue.</title>
        <authorList>
            <person name="Kono N."/>
            <person name="Nakamura H."/>
            <person name="Ohtoshi R."/>
            <person name="Moran D.A.P."/>
            <person name="Shinohara A."/>
            <person name="Yoshida Y."/>
            <person name="Fujiwara M."/>
            <person name="Mori M."/>
            <person name="Tomita M."/>
            <person name="Arakawa K."/>
        </authorList>
    </citation>
    <scope>NUCLEOTIDE SEQUENCE [LARGE SCALE GENOMIC DNA]</scope>
</reference>
<protein>
    <submittedName>
        <fullName evidence="2">Uncharacterized protein</fullName>
    </submittedName>
</protein>
<keyword evidence="3" id="KW-1185">Reference proteome</keyword>
<evidence type="ECO:0000313" key="2">
    <source>
        <dbReference type="EMBL" id="GBM96565.1"/>
    </source>
</evidence>
<feature type="compositionally biased region" description="Polar residues" evidence="1">
    <location>
        <begin position="39"/>
        <end position="49"/>
    </location>
</feature>
<feature type="region of interest" description="Disordered" evidence="1">
    <location>
        <begin position="36"/>
        <end position="62"/>
    </location>
</feature>
<sequence>MSRFERTRSLFWDGPRIVEPRSDDEYDTCVCVRERDGTPSPNFRTTPTGGRSHPTHDLAHNRPNTRWTFNGIFGNLLIGVRRLRVQITLGSPIISA</sequence>
<name>A0A4Y2K426_ARAVE</name>
<dbReference type="Proteomes" id="UP000499080">
    <property type="component" value="Unassembled WGS sequence"/>
</dbReference>
<proteinExistence type="predicted"/>